<dbReference type="AlphaFoldDB" id="A0A1A2S5I6"/>
<evidence type="ECO:0000313" key="2">
    <source>
        <dbReference type="EMBL" id="OBH59476.1"/>
    </source>
</evidence>
<feature type="domain" description="HTH cro/C1-type" evidence="1">
    <location>
        <begin position="4"/>
        <end position="34"/>
    </location>
</feature>
<evidence type="ECO:0000259" key="1">
    <source>
        <dbReference type="PROSITE" id="PS50943"/>
    </source>
</evidence>
<dbReference type="InterPro" id="IPR010982">
    <property type="entry name" value="Lambda_DNA-bd_dom_sf"/>
</dbReference>
<gene>
    <name evidence="2" type="ORF">A5685_03280</name>
</gene>
<organism evidence="2 3">
    <name type="scientific">Mycobacterium colombiense</name>
    <dbReference type="NCBI Taxonomy" id="339268"/>
    <lineage>
        <taxon>Bacteria</taxon>
        <taxon>Bacillati</taxon>
        <taxon>Actinomycetota</taxon>
        <taxon>Actinomycetes</taxon>
        <taxon>Mycobacteriales</taxon>
        <taxon>Mycobacteriaceae</taxon>
        <taxon>Mycobacterium</taxon>
        <taxon>Mycobacterium avium complex (MAC)</taxon>
    </lineage>
</organism>
<evidence type="ECO:0000313" key="3">
    <source>
        <dbReference type="Proteomes" id="UP000093861"/>
    </source>
</evidence>
<accession>A0A1A2S5I6</accession>
<sequence>MIDLAGLRRSAGLTQTELAAKLEVGQAQISKTERQDDMLISTLASYLAALNAGAKIVVEIGGQTVTYDLTPRGRPK</sequence>
<dbReference type="Proteomes" id="UP000093861">
    <property type="component" value="Unassembled WGS sequence"/>
</dbReference>
<dbReference type="InterPro" id="IPR001387">
    <property type="entry name" value="Cro/C1-type_HTH"/>
</dbReference>
<dbReference type="Gene3D" id="1.10.260.40">
    <property type="entry name" value="lambda repressor-like DNA-binding domains"/>
    <property type="match status" value="1"/>
</dbReference>
<dbReference type="CDD" id="cd00093">
    <property type="entry name" value="HTH_XRE"/>
    <property type="match status" value="1"/>
</dbReference>
<dbReference type="PROSITE" id="PS50943">
    <property type="entry name" value="HTH_CROC1"/>
    <property type="match status" value="1"/>
</dbReference>
<dbReference type="EMBL" id="LZJS01000102">
    <property type="protein sequence ID" value="OBH59476.1"/>
    <property type="molecule type" value="Genomic_DNA"/>
</dbReference>
<comment type="caution">
    <text evidence="2">The sequence shown here is derived from an EMBL/GenBank/DDBJ whole genome shotgun (WGS) entry which is preliminary data.</text>
</comment>
<dbReference type="GO" id="GO:0003677">
    <property type="term" value="F:DNA binding"/>
    <property type="evidence" value="ECO:0007669"/>
    <property type="project" value="InterPro"/>
</dbReference>
<protein>
    <recommendedName>
        <fullName evidence="1">HTH cro/C1-type domain-containing protein</fullName>
    </recommendedName>
</protein>
<dbReference type="RefSeq" id="WP_064952203.1">
    <property type="nucleotide sequence ID" value="NZ_LZJS01000102.1"/>
</dbReference>
<dbReference type="SUPFAM" id="SSF47413">
    <property type="entry name" value="lambda repressor-like DNA-binding domains"/>
    <property type="match status" value="1"/>
</dbReference>
<dbReference type="Pfam" id="PF01381">
    <property type="entry name" value="HTH_3"/>
    <property type="match status" value="1"/>
</dbReference>
<reference evidence="2 3" key="1">
    <citation type="submission" date="2016-06" db="EMBL/GenBank/DDBJ databases">
        <authorList>
            <person name="Kjaerup R.B."/>
            <person name="Dalgaard T.S."/>
            <person name="Juul-Madsen H.R."/>
        </authorList>
    </citation>
    <scope>NUCLEOTIDE SEQUENCE [LARGE SCALE GENOMIC DNA]</scope>
    <source>
        <strain evidence="2 3">E2464</strain>
    </source>
</reference>
<proteinExistence type="predicted"/>
<name>A0A1A2S5I6_9MYCO</name>